<sequence length="352" mass="36636">MARASATSRRLPSGDSSDWKVITSPTSPLPAEASPSACSSPATALPLPDEAGGAASQLVLPLSHLVKDGIAVTESPVVEQGGLQRAFCLLPPPHGVELVVADGGLILLEGLRGHGLLHLGCQVGDLQPLLLDHRLSVGRDVDEEPAHQLDHLRHVLHLPGLVAVQQVALADEVLRQGDGTRLGFCTGEDAPEGNQELGELPDAQQLASGLDGVGPLGSYEQDGLVGAHPGPEVFAKALKAKQFLECGVTSPGPGFKERRRLLHADRHQDSVEGGGERLQGRAASALQDLQQDVRGRVPAVVPPRAARHLPGSEVASAVVRLLHLTAALTGSGQIDSSGPTDNHHHMANHPSA</sequence>
<evidence type="ECO:0000313" key="2">
    <source>
        <dbReference type="EMBL" id="TNN79708.1"/>
    </source>
</evidence>
<keyword evidence="3" id="KW-1185">Reference proteome</keyword>
<dbReference type="EMBL" id="SRLO01000062">
    <property type="protein sequence ID" value="TNN79708.1"/>
    <property type="molecule type" value="Genomic_DNA"/>
</dbReference>
<evidence type="ECO:0000313" key="3">
    <source>
        <dbReference type="Proteomes" id="UP000314294"/>
    </source>
</evidence>
<dbReference type="OrthoDB" id="10656510at2759"/>
<gene>
    <name evidence="2" type="ORF">EYF80_010082</name>
</gene>
<protein>
    <submittedName>
        <fullName evidence="2">Uncharacterized protein</fullName>
    </submittedName>
</protein>
<dbReference type="Proteomes" id="UP000314294">
    <property type="component" value="Unassembled WGS sequence"/>
</dbReference>
<comment type="caution">
    <text evidence="2">The sequence shown here is derived from an EMBL/GenBank/DDBJ whole genome shotgun (WGS) entry which is preliminary data.</text>
</comment>
<organism evidence="2 3">
    <name type="scientific">Liparis tanakae</name>
    <name type="common">Tanaka's snailfish</name>
    <dbReference type="NCBI Taxonomy" id="230148"/>
    <lineage>
        <taxon>Eukaryota</taxon>
        <taxon>Metazoa</taxon>
        <taxon>Chordata</taxon>
        <taxon>Craniata</taxon>
        <taxon>Vertebrata</taxon>
        <taxon>Euteleostomi</taxon>
        <taxon>Actinopterygii</taxon>
        <taxon>Neopterygii</taxon>
        <taxon>Teleostei</taxon>
        <taxon>Neoteleostei</taxon>
        <taxon>Acanthomorphata</taxon>
        <taxon>Eupercaria</taxon>
        <taxon>Perciformes</taxon>
        <taxon>Cottioidei</taxon>
        <taxon>Cottales</taxon>
        <taxon>Liparidae</taxon>
        <taxon>Liparis</taxon>
    </lineage>
</organism>
<name>A0A4Z2IPV6_9TELE</name>
<reference evidence="2 3" key="1">
    <citation type="submission" date="2019-03" db="EMBL/GenBank/DDBJ databases">
        <title>First draft genome of Liparis tanakae, snailfish: a comprehensive survey of snailfish specific genes.</title>
        <authorList>
            <person name="Kim W."/>
            <person name="Song I."/>
            <person name="Jeong J.-H."/>
            <person name="Kim D."/>
            <person name="Kim S."/>
            <person name="Ryu S."/>
            <person name="Song J.Y."/>
            <person name="Lee S.K."/>
        </authorList>
    </citation>
    <scope>NUCLEOTIDE SEQUENCE [LARGE SCALE GENOMIC DNA]</scope>
    <source>
        <tissue evidence="2">Muscle</tissue>
    </source>
</reference>
<evidence type="ECO:0000256" key="1">
    <source>
        <dbReference type="SAM" id="MobiDB-lite"/>
    </source>
</evidence>
<feature type="region of interest" description="Disordered" evidence="1">
    <location>
        <begin position="1"/>
        <end position="42"/>
    </location>
</feature>
<feature type="compositionally biased region" description="Low complexity" evidence="1">
    <location>
        <begin position="23"/>
        <end position="42"/>
    </location>
</feature>
<feature type="region of interest" description="Disordered" evidence="1">
    <location>
        <begin position="332"/>
        <end position="352"/>
    </location>
</feature>
<dbReference type="AlphaFoldDB" id="A0A4Z2IPV6"/>
<accession>A0A4Z2IPV6</accession>
<feature type="compositionally biased region" description="Polar residues" evidence="1">
    <location>
        <begin position="1"/>
        <end position="16"/>
    </location>
</feature>
<proteinExistence type="predicted"/>